<proteinExistence type="predicted"/>
<evidence type="ECO:0000256" key="1">
    <source>
        <dbReference type="SAM" id="MobiDB-lite"/>
    </source>
</evidence>
<keyword evidence="2" id="KW-0812">Transmembrane</keyword>
<feature type="transmembrane region" description="Helical" evidence="2">
    <location>
        <begin position="369"/>
        <end position="389"/>
    </location>
</feature>
<accession>A0AA39YHN1</accession>
<keyword evidence="2" id="KW-0472">Membrane</keyword>
<evidence type="ECO:0000313" key="3">
    <source>
        <dbReference type="EMBL" id="KAK0652802.1"/>
    </source>
</evidence>
<evidence type="ECO:0000256" key="2">
    <source>
        <dbReference type="SAM" id="Phobius"/>
    </source>
</evidence>
<feature type="region of interest" description="Disordered" evidence="1">
    <location>
        <begin position="41"/>
        <end position="60"/>
    </location>
</feature>
<gene>
    <name evidence="3" type="ORF">B0T16DRAFT_388004</name>
</gene>
<dbReference type="EMBL" id="JAULSV010000002">
    <property type="protein sequence ID" value="KAK0652802.1"/>
    <property type="molecule type" value="Genomic_DNA"/>
</dbReference>
<dbReference type="AlphaFoldDB" id="A0AA39YHN1"/>
<keyword evidence="4" id="KW-1185">Reference proteome</keyword>
<comment type="caution">
    <text evidence="3">The sequence shown here is derived from an EMBL/GenBank/DDBJ whole genome shotgun (WGS) entry which is preliminary data.</text>
</comment>
<organism evidence="3 4">
    <name type="scientific">Cercophora newfieldiana</name>
    <dbReference type="NCBI Taxonomy" id="92897"/>
    <lineage>
        <taxon>Eukaryota</taxon>
        <taxon>Fungi</taxon>
        <taxon>Dikarya</taxon>
        <taxon>Ascomycota</taxon>
        <taxon>Pezizomycotina</taxon>
        <taxon>Sordariomycetes</taxon>
        <taxon>Sordariomycetidae</taxon>
        <taxon>Sordariales</taxon>
        <taxon>Lasiosphaeriaceae</taxon>
        <taxon>Cercophora</taxon>
    </lineage>
</organism>
<name>A0AA39YHN1_9PEZI</name>
<evidence type="ECO:0000313" key="4">
    <source>
        <dbReference type="Proteomes" id="UP001174936"/>
    </source>
</evidence>
<feature type="transmembrane region" description="Helical" evidence="2">
    <location>
        <begin position="401"/>
        <end position="422"/>
    </location>
</feature>
<protein>
    <submittedName>
        <fullName evidence="3">Uncharacterized protein</fullName>
    </submittedName>
</protein>
<dbReference type="PANTHER" id="PTHR37544:SF1">
    <property type="entry name" value="PHOSPHORIBOSYLAMINOIMIDAZOLE-SUCCINOCARBOXAMIDE SYNTHASE"/>
    <property type="match status" value="1"/>
</dbReference>
<dbReference type="Proteomes" id="UP001174936">
    <property type="component" value="Unassembled WGS sequence"/>
</dbReference>
<feature type="transmembrane region" description="Helical" evidence="2">
    <location>
        <begin position="290"/>
        <end position="313"/>
    </location>
</feature>
<sequence>MSQRDDEVWRPTWLRRRVFVAFAACLEHHLGGLEPRLLPSHAGHAMDPAQPGPSPRKLTLDPNYDAMLSPAAIVAAFRNQHFLVAISTTVSLVLKAATVLASGLLFLREVTVTSNNVPFENTSDFFSSPSMTWTLRNFMNMNSSLPRGYTLRAAHQIFGSDMEQPQAVVQGVWSDLECVAAEAVSVAVKEMPDEEVAKGFNISEGWGDNTYGGLYHQDPREEIRSGYKLLGWNPPNIKELTTDNMIAALTAFYRAYPPLLAHLRLRYTERSTVLGSRHQRLRRLLVEPTIAHTAAGTLGSSALLVLLAAAFFVPSRSFVPCDPEPIAGTLALLGGNKKVRDVEHTGEHDTKVERSSWYQPAVLKLVPRVLMSLVLAGLIATLVFLFLMSEWERGIGVASTDYLRFLWSILPTLVMAGLSIYFTSADHQWGWQAG</sequence>
<dbReference type="PANTHER" id="PTHR37544">
    <property type="entry name" value="SPRAY-RELATED"/>
    <property type="match status" value="1"/>
</dbReference>
<keyword evidence="2" id="KW-1133">Transmembrane helix</keyword>
<reference evidence="3" key="1">
    <citation type="submission" date="2023-06" db="EMBL/GenBank/DDBJ databases">
        <title>Genome-scale phylogeny and comparative genomics of the fungal order Sordariales.</title>
        <authorList>
            <consortium name="Lawrence Berkeley National Laboratory"/>
            <person name="Hensen N."/>
            <person name="Bonometti L."/>
            <person name="Westerberg I."/>
            <person name="Brannstrom I.O."/>
            <person name="Guillou S."/>
            <person name="Cros-Aarteil S."/>
            <person name="Calhoun S."/>
            <person name="Haridas S."/>
            <person name="Kuo A."/>
            <person name="Mondo S."/>
            <person name="Pangilinan J."/>
            <person name="Riley R."/>
            <person name="Labutti K."/>
            <person name="Andreopoulos B."/>
            <person name="Lipzen A."/>
            <person name="Chen C."/>
            <person name="Yanf M."/>
            <person name="Daum C."/>
            <person name="Ng V."/>
            <person name="Clum A."/>
            <person name="Steindorff A."/>
            <person name="Ohm R."/>
            <person name="Martin F."/>
            <person name="Silar P."/>
            <person name="Natvig D."/>
            <person name="Lalanne C."/>
            <person name="Gautier V."/>
            <person name="Ament-Velasquez S.L."/>
            <person name="Kruys A."/>
            <person name="Hutchinson M.I."/>
            <person name="Powell A.J."/>
            <person name="Barry K."/>
            <person name="Miller A.N."/>
            <person name="Grigoriev I.V."/>
            <person name="Debuchy R."/>
            <person name="Gladieux P."/>
            <person name="Thoren M.H."/>
            <person name="Johannesson H."/>
        </authorList>
    </citation>
    <scope>NUCLEOTIDE SEQUENCE</scope>
    <source>
        <strain evidence="3">SMH2532-1</strain>
    </source>
</reference>
<dbReference type="InterPro" id="IPR021840">
    <property type="entry name" value="DUF3433"/>
</dbReference>
<dbReference type="Pfam" id="PF11915">
    <property type="entry name" value="DUF3433"/>
    <property type="match status" value="1"/>
</dbReference>